<evidence type="ECO:0000256" key="3">
    <source>
        <dbReference type="ARBA" id="ARBA00023274"/>
    </source>
</evidence>
<keyword evidence="3 5" id="KW-0687">Ribonucleoprotein</keyword>
<dbReference type="GO" id="GO:0006412">
    <property type="term" value="P:translation"/>
    <property type="evidence" value="ECO:0007669"/>
    <property type="project" value="UniProtKB-UniRule"/>
</dbReference>
<dbReference type="PANTHER" id="PTHR36083:SF1">
    <property type="entry name" value="LARGE RIBOSOMAL SUBUNIT PROTEIN BL32C"/>
    <property type="match status" value="1"/>
</dbReference>
<dbReference type="RefSeq" id="YP_009057809.1">
    <property type="nucleotide sequence ID" value="NC_024828.1"/>
</dbReference>
<keyword evidence="7" id="KW-0150">Chloroplast</keyword>
<dbReference type="InterPro" id="IPR002677">
    <property type="entry name" value="Ribosomal_bL32"/>
</dbReference>
<dbReference type="SUPFAM" id="SSF57829">
    <property type="entry name" value="Zn-binding ribosomal proteins"/>
    <property type="match status" value="1"/>
</dbReference>
<dbReference type="InterPro" id="IPR011332">
    <property type="entry name" value="Ribosomal_zn-bd"/>
</dbReference>
<gene>
    <name evidence="5 7" type="primary">rpl32</name>
</gene>
<name>A0A088CK88_9CHLO</name>
<dbReference type="AlphaFoldDB" id="A0A088CK88"/>
<evidence type="ECO:0000256" key="2">
    <source>
        <dbReference type="ARBA" id="ARBA00022980"/>
    </source>
</evidence>
<organism evidence="7">
    <name type="scientific">Picocystis salinarum</name>
    <dbReference type="NCBI Taxonomy" id="88271"/>
    <lineage>
        <taxon>Eukaryota</taxon>
        <taxon>Viridiplantae</taxon>
        <taxon>Chlorophyta</taxon>
        <taxon>Picocystophyceae</taxon>
        <taxon>Picocystales</taxon>
        <taxon>Picocystaceae</taxon>
        <taxon>Picocystis</taxon>
    </lineage>
</organism>
<evidence type="ECO:0000256" key="1">
    <source>
        <dbReference type="ARBA" id="ARBA00008560"/>
    </source>
</evidence>
<keyword evidence="2 5" id="KW-0689">Ribosomal protein</keyword>
<comment type="similarity">
    <text evidence="1 5">Belongs to the bacterial ribosomal protein bL32 family.</text>
</comment>
<sequence length="55" mass="6172">MAVPKKRKSKSKKNMRKTTWKQKASSQARKALSLAKSILTGKSKSFVYPSISSEE</sequence>
<protein>
    <recommendedName>
        <fullName evidence="4 5">Large ribosomal subunit protein bL32c</fullName>
    </recommendedName>
</protein>
<evidence type="ECO:0000256" key="6">
    <source>
        <dbReference type="SAM" id="MobiDB-lite"/>
    </source>
</evidence>
<keyword evidence="7" id="KW-0934">Plastid</keyword>
<evidence type="ECO:0000313" key="7">
    <source>
        <dbReference type="EMBL" id="AID67634.1"/>
    </source>
</evidence>
<dbReference type="GO" id="GO:0003735">
    <property type="term" value="F:structural constituent of ribosome"/>
    <property type="evidence" value="ECO:0007669"/>
    <property type="project" value="InterPro"/>
</dbReference>
<dbReference type="Pfam" id="PF01783">
    <property type="entry name" value="Ribosomal_L32p"/>
    <property type="match status" value="1"/>
</dbReference>
<dbReference type="HAMAP" id="MF_00340">
    <property type="entry name" value="Ribosomal_bL32"/>
    <property type="match status" value="1"/>
</dbReference>
<dbReference type="PANTHER" id="PTHR36083">
    <property type="entry name" value="50S RIBOSOMAL PROTEIN L32, CHLOROPLASTIC"/>
    <property type="match status" value="1"/>
</dbReference>
<dbReference type="GO" id="GO:0009507">
    <property type="term" value="C:chloroplast"/>
    <property type="evidence" value="ECO:0007669"/>
    <property type="project" value="UniProtKB-SubCell"/>
</dbReference>
<proteinExistence type="inferred from homology"/>
<accession>A0A088CK88</accession>
<dbReference type="EMBL" id="KJ746599">
    <property type="protein sequence ID" value="AID67634.1"/>
    <property type="molecule type" value="Genomic_DNA"/>
</dbReference>
<geneLocation type="chloroplast" evidence="7"/>
<dbReference type="GeneID" id="20356004"/>
<comment type="subcellular location">
    <subcellularLocation>
        <location evidence="5">Plastid</location>
        <location evidence="5">Chloroplast</location>
    </subcellularLocation>
</comment>
<dbReference type="GO" id="GO:0015934">
    <property type="term" value="C:large ribosomal subunit"/>
    <property type="evidence" value="ECO:0007669"/>
    <property type="project" value="InterPro"/>
</dbReference>
<dbReference type="InterPro" id="IPR044958">
    <property type="entry name" value="Ribosomal_bL32_plant/cyanobact"/>
</dbReference>
<feature type="compositionally biased region" description="Basic residues" evidence="6">
    <location>
        <begin position="1"/>
        <end position="20"/>
    </location>
</feature>
<evidence type="ECO:0000256" key="5">
    <source>
        <dbReference type="HAMAP-Rule" id="MF_00340"/>
    </source>
</evidence>
<reference evidence="7" key="1">
    <citation type="journal article" date="2014" name="BMC Genomics">
        <title>Six newly sequenced chloroplast genomes from prasinophyte green algae provide insights into the relationships among prasinophyte lineages and the diversity of streamlined genome architecture in picoplanktonic species.</title>
        <authorList>
            <person name="Lemieux C."/>
            <person name="Otis C."/>
            <person name="Turmel M."/>
        </authorList>
    </citation>
    <scope>NUCLEOTIDE SEQUENCE</scope>
</reference>
<feature type="region of interest" description="Disordered" evidence="6">
    <location>
        <begin position="1"/>
        <end position="28"/>
    </location>
</feature>
<evidence type="ECO:0000256" key="4">
    <source>
        <dbReference type="ARBA" id="ARBA00035280"/>
    </source>
</evidence>